<keyword evidence="11 16" id="KW-0472">Membrane</keyword>
<dbReference type="EMBL" id="JAUSUG010000005">
    <property type="protein sequence ID" value="MDQ0254230.1"/>
    <property type="molecule type" value="Genomic_DNA"/>
</dbReference>
<keyword evidence="1" id="KW-1003">Cell membrane</keyword>
<evidence type="ECO:0000256" key="7">
    <source>
        <dbReference type="ARBA" id="ARBA00022801"/>
    </source>
</evidence>
<feature type="transmembrane region" description="Helical" evidence="16">
    <location>
        <begin position="12"/>
        <end position="35"/>
    </location>
</feature>
<keyword evidence="2" id="KW-0121">Carboxypeptidase</keyword>
<evidence type="ECO:0000313" key="19">
    <source>
        <dbReference type="EMBL" id="MDQ0254230.1"/>
    </source>
</evidence>
<dbReference type="SUPFAM" id="SSF56601">
    <property type="entry name" value="beta-lactamase/transpeptidase-like"/>
    <property type="match status" value="1"/>
</dbReference>
<dbReference type="InterPro" id="IPR050396">
    <property type="entry name" value="Glycosyltr_51/Transpeptidase"/>
</dbReference>
<name>A0ABT9ZVS7_9BACI</name>
<evidence type="ECO:0000256" key="1">
    <source>
        <dbReference type="ARBA" id="ARBA00022475"/>
    </source>
</evidence>
<feature type="domain" description="Penicillin-binding protein transpeptidase" evidence="17">
    <location>
        <begin position="321"/>
        <end position="593"/>
    </location>
</feature>
<evidence type="ECO:0000256" key="5">
    <source>
        <dbReference type="ARBA" id="ARBA00022679"/>
    </source>
</evidence>
<dbReference type="InterPro" id="IPR012338">
    <property type="entry name" value="Beta-lactam/transpept-like"/>
</dbReference>
<evidence type="ECO:0000256" key="10">
    <source>
        <dbReference type="ARBA" id="ARBA00022989"/>
    </source>
</evidence>
<sequence>MSKKRILFGSAFIAAIFVFGFIVYLGIILFGNYAIDNKELVMNAASTVETGDGDLITRLYFENRDIVSLDEIPEHVQHAFLAVEDHRFFSHQGIDFRAIGRALYRDILAGSKVEGGSTITQQLAKNVFLTHDKTWLRKTKEVLIAINLEYRYSKEDILEMYLNRIYFGHGAHGIQAASQLYFDKPVSELSTEEGALIAALPKAPNYYSPMRNPEESKERRNLVLGLMERRGYLSAEEAVRLQGRTIPTTFAQVTENPAYLSYVDLVLDEGERVYNISKDEILKGGYRIVVEMDPHLQEKTYDAFQDSNNFPAPLGENHVEGSIVLLDHQTGGVVAVQGGRYYVQQGFNRAIAKRQPGSILKPMAVFAPALESGNYHPYSLLTDELIDYNGYSPRNYNHQYSGEITMYDALKDSANAPAVWLLNELGIDLVVDSLKAQNIEINEPGLALALGGLHDGVSPLQMAAAYGTFANGGIYREPYFIKEIYDRNGNLVAERKGIEEQVLSPQTAWYMTRMLEAVVKEGTGASGIYDGPLAGKTGTTSFEGITGANRDIWFAGYTPELSGAIWMGYDRTDEDNYLTASSSLPTKLFKDILTVGKTEMDQNIAFEVPDGVTDLEEPIRFVGIKDLTADVSLGLRGATVHLQWSGSADDRLHYVIYEKKEDGIQKVGEVVGEHEYRITGKNIFSQNAYVVVPYSPQIEREGLPSNVVEARFRLFSQDDNAS</sequence>
<evidence type="ECO:0000256" key="15">
    <source>
        <dbReference type="ARBA" id="ARBA00049902"/>
    </source>
</evidence>
<proteinExistence type="predicted"/>
<keyword evidence="6 16" id="KW-0812">Transmembrane</keyword>
<dbReference type="Pfam" id="PF00912">
    <property type="entry name" value="Transgly"/>
    <property type="match status" value="1"/>
</dbReference>
<evidence type="ECO:0000313" key="20">
    <source>
        <dbReference type="Proteomes" id="UP001230005"/>
    </source>
</evidence>
<dbReference type="NCBIfam" id="TIGR02074">
    <property type="entry name" value="PBP_1a_fam"/>
    <property type="match status" value="1"/>
</dbReference>
<organism evidence="19 20">
    <name type="scientific">Evansella vedderi</name>
    <dbReference type="NCBI Taxonomy" id="38282"/>
    <lineage>
        <taxon>Bacteria</taxon>
        <taxon>Bacillati</taxon>
        <taxon>Bacillota</taxon>
        <taxon>Bacilli</taxon>
        <taxon>Bacillales</taxon>
        <taxon>Bacillaceae</taxon>
        <taxon>Evansella</taxon>
    </lineage>
</organism>
<evidence type="ECO:0000259" key="17">
    <source>
        <dbReference type="Pfam" id="PF00905"/>
    </source>
</evidence>
<dbReference type="Gene3D" id="1.10.3810.10">
    <property type="entry name" value="Biosynthetic peptidoglycan transglycosylase-like"/>
    <property type="match status" value="1"/>
</dbReference>
<evidence type="ECO:0000256" key="2">
    <source>
        <dbReference type="ARBA" id="ARBA00022645"/>
    </source>
</evidence>
<accession>A0ABT9ZVS7</accession>
<keyword evidence="19" id="KW-0012">Acyltransferase</keyword>
<keyword evidence="20" id="KW-1185">Reference proteome</keyword>
<evidence type="ECO:0000256" key="16">
    <source>
        <dbReference type="SAM" id="Phobius"/>
    </source>
</evidence>
<evidence type="ECO:0000256" key="8">
    <source>
        <dbReference type="ARBA" id="ARBA00022960"/>
    </source>
</evidence>
<protein>
    <submittedName>
        <fullName evidence="19">Penicillin-binding protein 2A</fullName>
        <ecNumber evidence="19">2.3.2.-</ecNumber>
        <ecNumber evidence="19">2.4.1.129</ecNumber>
    </submittedName>
</protein>
<dbReference type="EC" id="2.3.2.-" evidence="19"/>
<dbReference type="Pfam" id="PF00905">
    <property type="entry name" value="Transpeptidase"/>
    <property type="match status" value="1"/>
</dbReference>
<dbReference type="GO" id="GO:0016746">
    <property type="term" value="F:acyltransferase activity"/>
    <property type="evidence" value="ECO:0007669"/>
    <property type="project" value="UniProtKB-KW"/>
</dbReference>
<comment type="caution">
    <text evidence="19">The sequence shown here is derived from an EMBL/GenBank/DDBJ whole genome shotgun (WGS) entry which is preliminary data.</text>
</comment>
<dbReference type="Proteomes" id="UP001230005">
    <property type="component" value="Unassembled WGS sequence"/>
</dbReference>
<keyword evidence="3" id="KW-0645">Protease</keyword>
<dbReference type="EC" id="2.4.1.129" evidence="19"/>
<dbReference type="Gene3D" id="3.40.710.10">
    <property type="entry name" value="DD-peptidase/beta-lactamase superfamily"/>
    <property type="match status" value="1"/>
</dbReference>
<keyword evidence="4 19" id="KW-0328">Glycosyltransferase</keyword>
<keyword evidence="13" id="KW-0961">Cell wall biogenesis/degradation</keyword>
<comment type="catalytic activity">
    <reaction evidence="14">
        <text>Preferential cleavage: (Ac)2-L-Lys-D-Ala-|-D-Ala. Also transpeptidation of peptidyl-alanyl moieties that are N-acyl substituents of D-alanine.</text>
        <dbReference type="EC" id="3.4.16.4"/>
    </reaction>
</comment>
<dbReference type="PANTHER" id="PTHR32282:SF32">
    <property type="entry name" value="PENICILLIN-BINDING PROTEIN 2A"/>
    <property type="match status" value="1"/>
</dbReference>
<evidence type="ECO:0000256" key="14">
    <source>
        <dbReference type="ARBA" id="ARBA00034000"/>
    </source>
</evidence>
<comment type="catalytic activity">
    <reaction evidence="15">
        <text>[GlcNAc-(1-&gt;4)-Mur2Ac(oyl-L-Ala-gamma-D-Glu-L-Lys-D-Ala-D-Ala)](n)-di-trans,octa-cis-undecaprenyl diphosphate + beta-D-GlcNAc-(1-&gt;4)-Mur2Ac(oyl-L-Ala-gamma-D-Glu-L-Lys-D-Ala-D-Ala)-di-trans,octa-cis-undecaprenyl diphosphate = [GlcNAc-(1-&gt;4)-Mur2Ac(oyl-L-Ala-gamma-D-Glu-L-Lys-D-Ala-D-Ala)](n+1)-di-trans,octa-cis-undecaprenyl diphosphate + di-trans,octa-cis-undecaprenyl diphosphate + H(+)</text>
        <dbReference type="Rhea" id="RHEA:23708"/>
        <dbReference type="Rhea" id="RHEA-COMP:9602"/>
        <dbReference type="Rhea" id="RHEA-COMP:9603"/>
        <dbReference type="ChEBI" id="CHEBI:15378"/>
        <dbReference type="ChEBI" id="CHEBI:58405"/>
        <dbReference type="ChEBI" id="CHEBI:60033"/>
        <dbReference type="ChEBI" id="CHEBI:78435"/>
        <dbReference type="EC" id="2.4.99.28"/>
    </reaction>
</comment>
<evidence type="ECO:0000256" key="4">
    <source>
        <dbReference type="ARBA" id="ARBA00022676"/>
    </source>
</evidence>
<dbReference type="RefSeq" id="WP_307323896.1">
    <property type="nucleotide sequence ID" value="NZ_JAUSUG010000005.1"/>
</dbReference>
<keyword evidence="10 16" id="KW-1133">Transmembrane helix</keyword>
<dbReference type="GO" id="GO:0016757">
    <property type="term" value="F:glycosyltransferase activity"/>
    <property type="evidence" value="ECO:0007669"/>
    <property type="project" value="UniProtKB-KW"/>
</dbReference>
<gene>
    <name evidence="19" type="ORF">J2S74_001605</name>
</gene>
<keyword evidence="5 19" id="KW-0808">Transferase</keyword>
<keyword evidence="9" id="KW-0573">Peptidoglycan synthesis</keyword>
<evidence type="ECO:0000256" key="11">
    <source>
        <dbReference type="ARBA" id="ARBA00023136"/>
    </source>
</evidence>
<evidence type="ECO:0000256" key="12">
    <source>
        <dbReference type="ARBA" id="ARBA00023268"/>
    </source>
</evidence>
<dbReference type="PANTHER" id="PTHR32282">
    <property type="entry name" value="BINDING PROTEIN TRANSPEPTIDASE, PUTATIVE-RELATED"/>
    <property type="match status" value="1"/>
</dbReference>
<dbReference type="InterPro" id="IPR001460">
    <property type="entry name" value="PCN-bd_Tpept"/>
</dbReference>
<keyword evidence="7" id="KW-0378">Hydrolase</keyword>
<evidence type="ECO:0000256" key="9">
    <source>
        <dbReference type="ARBA" id="ARBA00022984"/>
    </source>
</evidence>
<evidence type="ECO:0000256" key="13">
    <source>
        <dbReference type="ARBA" id="ARBA00023316"/>
    </source>
</evidence>
<dbReference type="InterPro" id="IPR023346">
    <property type="entry name" value="Lysozyme-like_dom_sf"/>
</dbReference>
<feature type="domain" description="Glycosyl transferase family 51" evidence="18">
    <location>
        <begin position="53"/>
        <end position="227"/>
    </location>
</feature>
<keyword evidence="8" id="KW-0133">Cell shape</keyword>
<keyword evidence="12" id="KW-0511">Multifunctional enzyme</keyword>
<evidence type="ECO:0000259" key="18">
    <source>
        <dbReference type="Pfam" id="PF00912"/>
    </source>
</evidence>
<reference evidence="19 20" key="1">
    <citation type="submission" date="2023-07" db="EMBL/GenBank/DDBJ databases">
        <title>Genomic Encyclopedia of Type Strains, Phase IV (KMG-IV): sequencing the most valuable type-strain genomes for metagenomic binning, comparative biology and taxonomic classification.</title>
        <authorList>
            <person name="Goeker M."/>
        </authorList>
    </citation>
    <scope>NUCLEOTIDE SEQUENCE [LARGE SCALE GENOMIC DNA]</scope>
    <source>
        <strain evidence="19 20">DSM 9768</strain>
    </source>
</reference>
<evidence type="ECO:0000256" key="3">
    <source>
        <dbReference type="ARBA" id="ARBA00022670"/>
    </source>
</evidence>
<dbReference type="InterPro" id="IPR001264">
    <property type="entry name" value="Glyco_trans_51"/>
</dbReference>
<dbReference type="SUPFAM" id="SSF53955">
    <property type="entry name" value="Lysozyme-like"/>
    <property type="match status" value="1"/>
</dbReference>
<evidence type="ECO:0000256" key="6">
    <source>
        <dbReference type="ARBA" id="ARBA00022692"/>
    </source>
</evidence>
<dbReference type="InterPro" id="IPR036950">
    <property type="entry name" value="PBP_transglycosylase"/>
</dbReference>